<dbReference type="Proteomes" id="UP001163603">
    <property type="component" value="Chromosome 14"/>
</dbReference>
<gene>
    <name evidence="1" type="ORF">Pint_33958</name>
</gene>
<protein>
    <submittedName>
        <fullName evidence="1">Uncharacterized protein</fullName>
    </submittedName>
</protein>
<reference evidence="2" key="1">
    <citation type="journal article" date="2023" name="G3 (Bethesda)">
        <title>Genome assembly and association tests identify interacting loci associated with vigor, precocity, and sex in interspecific pistachio rootstocks.</title>
        <authorList>
            <person name="Palmer W."/>
            <person name="Jacygrad E."/>
            <person name="Sagayaradj S."/>
            <person name="Cavanaugh K."/>
            <person name="Han R."/>
            <person name="Bertier L."/>
            <person name="Beede B."/>
            <person name="Kafkas S."/>
            <person name="Golino D."/>
            <person name="Preece J."/>
            <person name="Michelmore R."/>
        </authorList>
    </citation>
    <scope>NUCLEOTIDE SEQUENCE [LARGE SCALE GENOMIC DNA]</scope>
</reference>
<evidence type="ECO:0000313" key="2">
    <source>
        <dbReference type="Proteomes" id="UP001163603"/>
    </source>
</evidence>
<dbReference type="EMBL" id="CM047749">
    <property type="protein sequence ID" value="KAJ0010191.1"/>
    <property type="molecule type" value="Genomic_DNA"/>
</dbReference>
<comment type="caution">
    <text evidence="1">The sequence shown here is derived from an EMBL/GenBank/DDBJ whole genome shotgun (WGS) entry which is preliminary data.</text>
</comment>
<organism evidence="1 2">
    <name type="scientific">Pistacia integerrima</name>
    <dbReference type="NCBI Taxonomy" id="434235"/>
    <lineage>
        <taxon>Eukaryota</taxon>
        <taxon>Viridiplantae</taxon>
        <taxon>Streptophyta</taxon>
        <taxon>Embryophyta</taxon>
        <taxon>Tracheophyta</taxon>
        <taxon>Spermatophyta</taxon>
        <taxon>Magnoliopsida</taxon>
        <taxon>eudicotyledons</taxon>
        <taxon>Gunneridae</taxon>
        <taxon>Pentapetalae</taxon>
        <taxon>rosids</taxon>
        <taxon>malvids</taxon>
        <taxon>Sapindales</taxon>
        <taxon>Anacardiaceae</taxon>
        <taxon>Pistacia</taxon>
    </lineage>
</organism>
<sequence length="198" mass="22035">MAFVTFPFPNITPIVSVKLDESNYLNWTTQFTLVLRSHDLLGIVNGSELCPPKFATDSEGKTTSDITTNYMTLNQGAKSCTDYLLSAKNWSNQLVAVGKPVDDEDLISYVVGGKGPTTSNNTFFSHSKPPCQICGKTNHQALDYYHRMDFSYQERHPHAQLAAMAAHTNVTQKEDQPWFLDSGDNTYVTSTLNNLTLT</sequence>
<name>A0ACC0X5R8_9ROSI</name>
<accession>A0ACC0X5R8</accession>
<keyword evidence="2" id="KW-1185">Reference proteome</keyword>
<evidence type="ECO:0000313" key="1">
    <source>
        <dbReference type="EMBL" id="KAJ0010191.1"/>
    </source>
</evidence>
<proteinExistence type="predicted"/>